<keyword evidence="1" id="KW-0805">Transcription regulation</keyword>
<dbReference type="Gene3D" id="1.20.5.2050">
    <property type="match status" value="1"/>
</dbReference>
<sequence length="215" mass="24297">MAPPSGSGTNCRIEPKGRTMPQRTPEDRDTSLSPKDSHFGIKRSSLSQLWEVRLYRRGVTHRRCFSAARYGDMDQALAAALVWRDARLAELAPFTEQELCMRQRGNNTSGTPGVTLMTVRRKRADGHVAEEQHWVARLERQGQRRQAKRFSVARYGYERAYELAVQARLAMVATVTGLRLCQTPEQLKPASDARLTVQEQPLPTRPRGGRGVRPD</sequence>
<organism evidence="6 7">
    <name type="scientific">Ideonella dechloratans</name>
    <dbReference type="NCBI Taxonomy" id="36863"/>
    <lineage>
        <taxon>Bacteria</taxon>
        <taxon>Pseudomonadati</taxon>
        <taxon>Pseudomonadota</taxon>
        <taxon>Betaproteobacteria</taxon>
        <taxon>Burkholderiales</taxon>
        <taxon>Sphaerotilaceae</taxon>
        <taxon>Ideonella</taxon>
    </lineage>
</organism>
<feature type="region of interest" description="Disordered" evidence="4">
    <location>
        <begin position="188"/>
        <end position="215"/>
    </location>
</feature>
<reference evidence="6 7" key="1">
    <citation type="submission" date="2019-09" db="EMBL/GenBank/DDBJ databases">
        <title>Draft genome sequences of 48 bacterial type strains from the CCUG.</title>
        <authorList>
            <person name="Tunovic T."/>
            <person name="Pineiro-Iglesias B."/>
            <person name="Unosson C."/>
            <person name="Inganas E."/>
            <person name="Ohlen M."/>
            <person name="Cardew S."/>
            <person name="Jensie-Markopoulos S."/>
            <person name="Salva-Serra F."/>
            <person name="Jaen-Luchoro D."/>
            <person name="Karlsson R."/>
            <person name="Svensson-Stadler L."/>
            <person name="Chun J."/>
            <person name="Moore E."/>
        </authorList>
    </citation>
    <scope>NUCLEOTIDE SEQUENCE [LARGE SCALE GENOMIC DNA]</scope>
    <source>
        <strain evidence="6 7">CCUG 30977</strain>
    </source>
</reference>
<evidence type="ECO:0000256" key="3">
    <source>
        <dbReference type="ARBA" id="ARBA00023163"/>
    </source>
</evidence>
<evidence type="ECO:0000313" key="6">
    <source>
        <dbReference type="EMBL" id="KAB0578079.1"/>
    </source>
</evidence>
<protein>
    <submittedName>
        <fullName evidence="6">AP2 domain-containing protein</fullName>
    </submittedName>
</protein>
<keyword evidence="7" id="KW-1185">Reference proteome</keyword>
<dbReference type="GO" id="GO:0003700">
    <property type="term" value="F:DNA-binding transcription factor activity"/>
    <property type="evidence" value="ECO:0007669"/>
    <property type="project" value="InterPro"/>
</dbReference>
<feature type="domain" description="AP2/ERF" evidence="5">
    <location>
        <begin position="132"/>
        <end position="173"/>
    </location>
</feature>
<feature type="region of interest" description="Disordered" evidence="4">
    <location>
        <begin position="1"/>
        <end position="39"/>
    </location>
</feature>
<evidence type="ECO:0000313" key="7">
    <source>
        <dbReference type="Proteomes" id="UP000430120"/>
    </source>
</evidence>
<evidence type="ECO:0000259" key="5">
    <source>
        <dbReference type="Pfam" id="PF00847"/>
    </source>
</evidence>
<feature type="compositionally biased region" description="Basic and acidic residues" evidence="4">
    <location>
        <begin position="24"/>
        <end position="39"/>
    </location>
</feature>
<dbReference type="GO" id="GO:0003677">
    <property type="term" value="F:DNA binding"/>
    <property type="evidence" value="ECO:0007669"/>
    <property type="project" value="UniProtKB-KW"/>
</dbReference>
<name>A0A643F8L5_IDEDE</name>
<dbReference type="Proteomes" id="UP000430120">
    <property type="component" value="Unassembled WGS sequence"/>
</dbReference>
<dbReference type="EMBL" id="VZPB01000043">
    <property type="protein sequence ID" value="KAB0578079.1"/>
    <property type="molecule type" value="Genomic_DNA"/>
</dbReference>
<evidence type="ECO:0000256" key="1">
    <source>
        <dbReference type="ARBA" id="ARBA00023015"/>
    </source>
</evidence>
<accession>A0A643F8L5</accession>
<dbReference type="Pfam" id="PF00847">
    <property type="entry name" value="AP2"/>
    <property type="match status" value="1"/>
</dbReference>
<dbReference type="OrthoDB" id="154347at2"/>
<keyword evidence="2" id="KW-0238">DNA-binding</keyword>
<comment type="caution">
    <text evidence="6">The sequence shown here is derived from an EMBL/GenBank/DDBJ whole genome shotgun (WGS) entry which is preliminary data.</text>
</comment>
<dbReference type="AlphaFoldDB" id="A0A643F8L5"/>
<evidence type="ECO:0000256" key="4">
    <source>
        <dbReference type="SAM" id="MobiDB-lite"/>
    </source>
</evidence>
<gene>
    <name evidence="6" type="ORF">F7Q92_15790</name>
</gene>
<feature type="compositionally biased region" description="Polar residues" evidence="4">
    <location>
        <begin position="1"/>
        <end position="10"/>
    </location>
</feature>
<evidence type="ECO:0000256" key="2">
    <source>
        <dbReference type="ARBA" id="ARBA00023125"/>
    </source>
</evidence>
<keyword evidence="3" id="KW-0804">Transcription</keyword>
<dbReference type="InterPro" id="IPR001471">
    <property type="entry name" value="AP2/ERF_dom"/>
</dbReference>
<proteinExistence type="predicted"/>